<dbReference type="SUPFAM" id="SSF52218">
    <property type="entry name" value="Flavoproteins"/>
    <property type="match status" value="1"/>
</dbReference>
<reference evidence="2 3" key="1">
    <citation type="journal article" date="2019" name="Int. J. Syst. Evol. Microbiol.">
        <title>The Global Catalogue of Microorganisms (GCM) 10K type strain sequencing project: providing services to taxonomists for standard genome sequencing and annotation.</title>
        <authorList>
            <consortium name="The Broad Institute Genomics Platform"/>
            <consortium name="The Broad Institute Genome Sequencing Center for Infectious Disease"/>
            <person name="Wu L."/>
            <person name="Ma J."/>
        </authorList>
    </citation>
    <scope>NUCLEOTIDE SEQUENCE [LARGE SCALE GENOMIC DNA]</scope>
    <source>
        <strain evidence="2 3">JCM 1405</strain>
    </source>
</reference>
<comment type="caution">
    <text evidence="2">The sequence shown here is derived from an EMBL/GenBank/DDBJ whole genome shotgun (WGS) entry which is preliminary data.</text>
</comment>
<accession>A0ABN1J0A9</accession>
<evidence type="ECO:0000313" key="3">
    <source>
        <dbReference type="Proteomes" id="UP001500339"/>
    </source>
</evidence>
<dbReference type="Pfam" id="PF03358">
    <property type="entry name" value="FMN_red"/>
    <property type="match status" value="1"/>
</dbReference>
<protein>
    <recommendedName>
        <fullName evidence="1">NADPH-dependent FMN reductase-like domain-containing protein</fullName>
    </recommendedName>
</protein>
<dbReference type="EMBL" id="BAAACF010000001">
    <property type="protein sequence ID" value="GAA0725093.1"/>
    <property type="molecule type" value="Genomic_DNA"/>
</dbReference>
<feature type="domain" description="NADPH-dependent FMN reductase-like" evidence="1">
    <location>
        <begin position="1"/>
        <end position="101"/>
    </location>
</feature>
<dbReference type="InterPro" id="IPR005025">
    <property type="entry name" value="FMN_Rdtase-like_dom"/>
</dbReference>
<evidence type="ECO:0000259" key="1">
    <source>
        <dbReference type="Pfam" id="PF03358"/>
    </source>
</evidence>
<name>A0ABN1J0A9_9CLOT</name>
<organism evidence="2 3">
    <name type="scientific">Clostridium malenominatum</name>
    <dbReference type="NCBI Taxonomy" id="1539"/>
    <lineage>
        <taxon>Bacteria</taxon>
        <taxon>Bacillati</taxon>
        <taxon>Bacillota</taxon>
        <taxon>Clostridia</taxon>
        <taxon>Eubacteriales</taxon>
        <taxon>Clostridiaceae</taxon>
        <taxon>Clostridium</taxon>
    </lineage>
</organism>
<dbReference type="Proteomes" id="UP001500339">
    <property type="component" value="Unassembled WGS sequence"/>
</dbReference>
<keyword evidence="3" id="KW-1185">Reference proteome</keyword>
<proteinExistence type="predicted"/>
<dbReference type="Gene3D" id="3.40.50.360">
    <property type="match status" value="1"/>
</dbReference>
<dbReference type="RefSeq" id="WP_343769256.1">
    <property type="nucleotide sequence ID" value="NZ_BAAACF010000001.1"/>
</dbReference>
<gene>
    <name evidence="2" type="ORF">GCM10008905_19860</name>
</gene>
<dbReference type="InterPro" id="IPR029039">
    <property type="entry name" value="Flavoprotein-like_sf"/>
</dbReference>
<sequence length="211" mass="23825">MKIALINGSPKVKYSSSECVLQALKSILPKEHEVMEYHFRMSNLSEFNLEQIRESDILVFAFPLYVDGIPSHLINCLYQIERFFNTKPLREITVYAIVNCGFYEGKQNVIALEMIKNWCEKTKLNWGQGIGIGGGGMLPMLAGLPDGKGPKKNLSKALKTIANSIAIGVTEDDIFISPNFPRFAYKFAAEMGWRKQIKENGLRGKDLFIKK</sequence>
<evidence type="ECO:0000313" key="2">
    <source>
        <dbReference type="EMBL" id="GAA0725093.1"/>
    </source>
</evidence>